<feature type="non-terminal residue" evidence="2">
    <location>
        <position position="1"/>
    </location>
</feature>
<feature type="region of interest" description="Disordered" evidence="1">
    <location>
        <begin position="57"/>
        <end position="78"/>
    </location>
</feature>
<evidence type="ECO:0000256" key="1">
    <source>
        <dbReference type="SAM" id="MobiDB-lite"/>
    </source>
</evidence>
<organism evidence="2 3">
    <name type="scientific">Mucuna pruriens</name>
    <name type="common">Velvet bean</name>
    <name type="synonym">Dolichos pruriens</name>
    <dbReference type="NCBI Taxonomy" id="157652"/>
    <lineage>
        <taxon>Eukaryota</taxon>
        <taxon>Viridiplantae</taxon>
        <taxon>Streptophyta</taxon>
        <taxon>Embryophyta</taxon>
        <taxon>Tracheophyta</taxon>
        <taxon>Spermatophyta</taxon>
        <taxon>Magnoliopsida</taxon>
        <taxon>eudicotyledons</taxon>
        <taxon>Gunneridae</taxon>
        <taxon>Pentapetalae</taxon>
        <taxon>rosids</taxon>
        <taxon>fabids</taxon>
        <taxon>Fabales</taxon>
        <taxon>Fabaceae</taxon>
        <taxon>Papilionoideae</taxon>
        <taxon>50 kb inversion clade</taxon>
        <taxon>NPAAA clade</taxon>
        <taxon>indigoferoid/millettioid clade</taxon>
        <taxon>Phaseoleae</taxon>
        <taxon>Mucuna</taxon>
    </lineage>
</organism>
<gene>
    <name evidence="2" type="ORF">CR513_48120</name>
</gene>
<evidence type="ECO:0000313" key="3">
    <source>
        <dbReference type="Proteomes" id="UP000257109"/>
    </source>
</evidence>
<reference evidence="2" key="1">
    <citation type="submission" date="2018-05" db="EMBL/GenBank/DDBJ databases">
        <title>Draft genome of Mucuna pruriens seed.</title>
        <authorList>
            <person name="Nnadi N.E."/>
            <person name="Vos R."/>
            <person name="Hasami M.H."/>
            <person name="Devisetty U.K."/>
            <person name="Aguiy J.C."/>
        </authorList>
    </citation>
    <scope>NUCLEOTIDE SEQUENCE [LARGE SCALE GENOMIC DNA]</scope>
    <source>
        <strain evidence="2">JCA_2017</strain>
    </source>
</reference>
<name>A0A371F2E3_MUCPR</name>
<protein>
    <submittedName>
        <fullName evidence="2">Uncharacterized protein</fullName>
    </submittedName>
</protein>
<comment type="caution">
    <text evidence="2">The sequence shown here is derived from an EMBL/GenBank/DDBJ whole genome shotgun (WGS) entry which is preliminary data.</text>
</comment>
<evidence type="ECO:0000313" key="2">
    <source>
        <dbReference type="EMBL" id="RDX72404.1"/>
    </source>
</evidence>
<dbReference type="AlphaFoldDB" id="A0A371F2E3"/>
<proteinExistence type="predicted"/>
<accession>A0A371F2E3</accession>
<dbReference type="Proteomes" id="UP000257109">
    <property type="component" value="Unassembled WGS sequence"/>
</dbReference>
<sequence>KDVTNKTKIELQQAMQRQEAVEIRHRKEKEHHQETLRLAGKRETELRRQLERIRVSIGPTKPTAPSSHWGQSFRKEIN</sequence>
<keyword evidence="3" id="KW-1185">Reference proteome</keyword>
<dbReference type="EMBL" id="QJKJ01010919">
    <property type="protein sequence ID" value="RDX72404.1"/>
    <property type="molecule type" value="Genomic_DNA"/>
</dbReference>